<dbReference type="InterPro" id="IPR007534">
    <property type="entry name" value="LuxE"/>
</dbReference>
<dbReference type="AlphaFoldDB" id="A0A7V6PE67"/>
<proteinExistence type="predicted"/>
<dbReference type="Pfam" id="PF04443">
    <property type="entry name" value="LuxE"/>
    <property type="match status" value="1"/>
</dbReference>
<gene>
    <name evidence="2" type="ORF">GXX48_16080</name>
</gene>
<evidence type="ECO:0000259" key="1">
    <source>
        <dbReference type="Pfam" id="PF04443"/>
    </source>
</evidence>
<protein>
    <submittedName>
        <fullName evidence="2">Acyl-protein synthase</fullName>
    </submittedName>
</protein>
<dbReference type="Gene3D" id="3.40.50.12780">
    <property type="entry name" value="N-terminal domain of ligase-like"/>
    <property type="match status" value="1"/>
</dbReference>
<name>A0A7V6PE67_9HYPH</name>
<dbReference type="InterPro" id="IPR042099">
    <property type="entry name" value="ANL_N_sf"/>
</dbReference>
<dbReference type="GO" id="GO:0047474">
    <property type="term" value="F:long-chain fatty acid--protein ligase activity"/>
    <property type="evidence" value="ECO:0007669"/>
    <property type="project" value="InterPro"/>
</dbReference>
<evidence type="ECO:0000313" key="2">
    <source>
        <dbReference type="EMBL" id="HHV69148.1"/>
    </source>
</evidence>
<dbReference type="Proteomes" id="UP000551563">
    <property type="component" value="Unassembled WGS sequence"/>
</dbReference>
<comment type="caution">
    <text evidence="2">The sequence shown here is derived from an EMBL/GenBank/DDBJ whole genome shotgun (WGS) entry which is preliminary data.</text>
</comment>
<reference evidence="2 3" key="1">
    <citation type="journal article" date="2020" name="Biotechnol. Biofuels">
        <title>New insights from the biogas microbiome by comprehensive genome-resolved metagenomics of nearly 1600 species originating from multiple anaerobic digesters.</title>
        <authorList>
            <person name="Campanaro S."/>
            <person name="Treu L."/>
            <person name="Rodriguez-R L.M."/>
            <person name="Kovalovszki A."/>
            <person name="Ziels R.M."/>
            <person name="Maus I."/>
            <person name="Zhu X."/>
            <person name="Kougias P.G."/>
            <person name="Basile A."/>
            <person name="Luo G."/>
            <person name="Schluter A."/>
            <person name="Konstantinidis K.T."/>
            <person name="Angelidaki I."/>
        </authorList>
    </citation>
    <scope>NUCLEOTIDE SEQUENCE [LARGE SCALE GENOMIC DNA]</scope>
    <source>
        <strain evidence="2">AS04akNAM_66</strain>
    </source>
</reference>
<organism evidence="2 3">
    <name type="scientific">Brucella intermedia</name>
    <dbReference type="NCBI Taxonomy" id="94625"/>
    <lineage>
        <taxon>Bacteria</taxon>
        <taxon>Pseudomonadati</taxon>
        <taxon>Pseudomonadota</taxon>
        <taxon>Alphaproteobacteria</taxon>
        <taxon>Hyphomicrobiales</taxon>
        <taxon>Brucellaceae</taxon>
        <taxon>Brucella/Ochrobactrum group</taxon>
        <taxon>Brucella</taxon>
    </lineage>
</organism>
<evidence type="ECO:0000313" key="3">
    <source>
        <dbReference type="Proteomes" id="UP000551563"/>
    </source>
</evidence>
<dbReference type="EMBL" id="DUMN01000454">
    <property type="protein sequence ID" value="HHV69148.1"/>
    <property type="molecule type" value="Genomic_DNA"/>
</dbReference>
<sequence>MDNIKRLCSLQHPYEQSAEAEKTFSDAMREVVMHHRASTDGYAAWLDSQGFNARTIETMEDWSKLPPLFANYFKKNLIISQSGQNALELTSSGTSGQKSRMRFDGHSIGSAQYMVAKIFDYYGWNRPDQPCNYLLMNYEPAGNAKLGTAFTSNFLSSFAPVNSVAYALRHTGTGYEFDPFGVIETLKRYAAEGLPVRILGFPSFMWFVLERMSALSIPPLRLHEDSLAFFGGGWKTHADQEIPKHQLYKRMQEQLGLADERCRDSYGAVEHPVPYIECKNHHFHLPAYSRASVRCTRSFVQKGYGESGFLHFLSPYITSAPAHSIVMSDLATLHPAKSCGCGLQTDWFHLLGRASKTAARNCALSASELIKDI</sequence>
<feature type="domain" description="Acyl-protein synthetase LuxE" evidence="1">
    <location>
        <begin position="12"/>
        <end position="368"/>
    </location>
</feature>
<dbReference type="GO" id="GO:0008218">
    <property type="term" value="P:bioluminescence"/>
    <property type="evidence" value="ECO:0007669"/>
    <property type="project" value="InterPro"/>
</dbReference>
<accession>A0A7V6PE67</accession>